<dbReference type="GO" id="GO:0062054">
    <property type="term" value="F:fluoride channel activity"/>
    <property type="evidence" value="ECO:0007669"/>
    <property type="project" value="UniProtKB-UniRule"/>
</dbReference>
<dbReference type="PANTHER" id="PTHR28259:SF18">
    <property type="entry name" value="FLUORIDE-SPECIFIC ION CHANNEL FLUC"/>
    <property type="match status" value="1"/>
</dbReference>
<feature type="transmembrane region" description="Helical" evidence="14">
    <location>
        <begin position="37"/>
        <end position="58"/>
    </location>
</feature>
<keyword evidence="6 14" id="KW-0479">Metal-binding</keyword>
<evidence type="ECO:0000256" key="13">
    <source>
        <dbReference type="ARBA" id="ARBA00035585"/>
    </source>
</evidence>
<comment type="catalytic activity">
    <reaction evidence="13">
        <text>fluoride(in) = fluoride(out)</text>
        <dbReference type="Rhea" id="RHEA:76159"/>
        <dbReference type="ChEBI" id="CHEBI:17051"/>
    </reaction>
    <physiologicalReaction direction="left-to-right" evidence="13">
        <dbReference type="Rhea" id="RHEA:76160"/>
    </physiologicalReaction>
</comment>
<feature type="transmembrane region" description="Helical" evidence="14">
    <location>
        <begin position="70"/>
        <end position="88"/>
    </location>
</feature>
<sequence>MTTWLNLAAVAVGGGLGSVCRYLLTLASAAIPGGSGMLGTSVANVLGCAAIGALLAYGADDGNLSERTTLAIRVGFLGGLTTFSTFAAESAGLVGDGRWLGSGLYVAANLFIGWAALMVTSTIVKGWIA</sequence>
<comment type="activity regulation">
    <text evidence="14">Na(+) is not transported, but it plays an essential structural role and its presence is essential for fluoride channel function.</text>
</comment>
<evidence type="ECO:0000256" key="10">
    <source>
        <dbReference type="ARBA" id="ARBA00023136"/>
    </source>
</evidence>
<reference evidence="15 16" key="1">
    <citation type="submission" date="2019-02" db="EMBL/GenBank/DDBJ databases">
        <title>Deep-cultivation of Planctomycetes and their phenomic and genomic characterization uncovers novel biology.</title>
        <authorList>
            <person name="Wiegand S."/>
            <person name="Jogler M."/>
            <person name="Boedeker C."/>
            <person name="Pinto D."/>
            <person name="Vollmers J."/>
            <person name="Rivas-Marin E."/>
            <person name="Kohn T."/>
            <person name="Peeters S.H."/>
            <person name="Heuer A."/>
            <person name="Rast P."/>
            <person name="Oberbeckmann S."/>
            <person name="Bunk B."/>
            <person name="Jeske O."/>
            <person name="Meyerdierks A."/>
            <person name="Storesund J.E."/>
            <person name="Kallscheuer N."/>
            <person name="Luecker S."/>
            <person name="Lage O.M."/>
            <person name="Pohl T."/>
            <person name="Merkel B.J."/>
            <person name="Hornburger P."/>
            <person name="Mueller R.-W."/>
            <person name="Bruemmer F."/>
            <person name="Labrenz M."/>
            <person name="Spormann A.M."/>
            <person name="Op den Camp H."/>
            <person name="Overmann J."/>
            <person name="Amann R."/>
            <person name="Jetten M.S.M."/>
            <person name="Mascher T."/>
            <person name="Medema M.H."/>
            <person name="Devos D.P."/>
            <person name="Kaster A.-K."/>
            <person name="Ovreas L."/>
            <person name="Rohde M."/>
            <person name="Galperin M.Y."/>
            <person name="Jogler C."/>
        </authorList>
    </citation>
    <scope>NUCLEOTIDE SEQUENCE [LARGE SCALE GENOMIC DNA]</scope>
    <source>
        <strain evidence="15 16">K23_9</strain>
    </source>
</reference>
<name>A0A517NPJ2_9BACT</name>
<keyword evidence="9 14" id="KW-0406">Ion transport</keyword>
<evidence type="ECO:0000256" key="7">
    <source>
        <dbReference type="ARBA" id="ARBA00022989"/>
    </source>
</evidence>
<comment type="subcellular location">
    <subcellularLocation>
        <location evidence="1 14">Cell membrane</location>
        <topology evidence="1 14">Multi-pass membrane protein</topology>
    </subcellularLocation>
</comment>
<dbReference type="InterPro" id="IPR003691">
    <property type="entry name" value="FluC"/>
</dbReference>
<evidence type="ECO:0000256" key="6">
    <source>
        <dbReference type="ARBA" id="ARBA00022723"/>
    </source>
</evidence>
<dbReference type="HAMAP" id="MF_00454">
    <property type="entry name" value="FluC"/>
    <property type="match status" value="1"/>
</dbReference>
<evidence type="ECO:0000256" key="9">
    <source>
        <dbReference type="ARBA" id="ARBA00023065"/>
    </source>
</evidence>
<keyword evidence="8 14" id="KW-0915">Sodium</keyword>
<evidence type="ECO:0000256" key="3">
    <source>
        <dbReference type="ARBA" id="ARBA00022475"/>
    </source>
</evidence>
<keyword evidence="4" id="KW-0997">Cell inner membrane</keyword>
<dbReference type="EMBL" id="CP036526">
    <property type="protein sequence ID" value="QDT09041.1"/>
    <property type="molecule type" value="Genomic_DNA"/>
</dbReference>
<gene>
    <name evidence="14 15" type="primary">crcB</name>
    <name evidence="14" type="synonym">fluC</name>
    <name evidence="15" type="ORF">K239x_09840</name>
</gene>
<feature type="transmembrane region" description="Helical" evidence="14">
    <location>
        <begin position="7"/>
        <end position="31"/>
    </location>
</feature>
<evidence type="ECO:0000256" key="11">
    <source>
        <dbReference type="ARBA" id="ARBA00023303"/>
    </source>
</evidence>
<feature type="transmembrane region" description="Helical" evidence="14">
    <location>
        <begin position="108"/>
        <end position="128"/>
    </location>
</feature>
<keyword evidence="7 14" id="KW-1133">Transmembrane helix</keyword>
<evidence type="ECO:0000256" key="1">
    <source>
        <dbReference type="ARBA" id="ARBA00004651"/>
    </source>
</evidence>
<dbReference type="GO" id="GO:0005886">
    <property type="term" value="C:plasma membrane"/>
    <property type="evidence" value="ECO:0007669"/>
    <property type="project" value="UniProtKB-SubCell"/>
</dbReference>
<dbReference type="PANTHER" id="PTHR28259">
    <property type="entry name" value="FLUORIDE EXPORT PROTEIN 1-RELATED"/>
    <property type="match status" value="1"/>
</dbReference>
<evidence type="ECO:0000256" key="5">
    <source>
        <dbReference type="ARBA" id="ARBA00022692"/>
    </source>
</evidence>
<keyword evidence="5 14" id="KW-0812">Transmembrane</keyword>
<accession>A0A517NPJ2</accession>
<evidence type="ECO:0000256" key="8">
    <source>
        <dbReference type="ARBA" id="ARBA00023053"/>
    </source>
</evidence>
<comment type="similarity">
    <text evidence="12 14">Belongs to the fluoride channel Fluc/FEX (TC 1.A.43) family.</text>
</comment>
<evidence type="ECO:0000256" key="4">
    <source>
        <dbReference type="ARBA" id="ARBA00022519"/>
    </source>
</evidence>
<dbReference type="Proteomes" id="UP000319817">
    <property type="component" value="Chromosome"/>
</dbReference>
<evidence type="ECO:0000256" key="14">
    <source>
        <dbReference type="HAMAP-Rule" id="MF_00454"/>
    </source>
</evidence>
<dbReference type="AlphaFoldDB" id="A0A517NPJ2"/>
<keyword evidence="16" id="KW-1185">Reference proteome</keyword>
<feature type="binding site" evidence="14">
    <location>
        <position position="81"/>
    </location>
    <ligand>
        <name>Na(+)</name>
        <dbReference type="ChEBI" id="CHEBI:29101"/>
        <note>structural</note>
    </ligand>
</feature>
<dbReference type="RefSeq" id="WP_145416484.1">
    <property type="nucleotide sequence ID" value="NZ_CP036526.1"/>
</dbReference>
<feature type="binding site" evidence="14">
    <location>
        <position position="78"/>
    </location>
    <ligand>
        <name>Na(+)</name>
        <dbReference type="ChEBI" id="CHEBI:29101"/>
        <note>structural</note>
    </ligand>
</feature>
<dbReference type="GO" id="GO:0140114">
    <property type="term" value="P:cellular detoxification of fluoride"/>
    <property type="evidence" value="ECO:0007669"/>
    <property type="project" value="UniProtKB-UniRule"/>
</dbReference>
<keyword evidence="2 14" id="KW-0813">Transport</keyword>
<dbReference type="Pfam" id="PF02537">
    <property type="entry name" value="CRCB"/>
    <property type="match status" value="1"/>
</dbReference>
<keyword evidence="3 14" id="KW-1003">Cell membrane</keyword>
<keyword evidence="10 14" id="KW-0472">Membrane</keyword>
<keyword evidence="11 14" id="KW-0407">Ion channel</keyword>
<dbReference type="OrthoDB" id="9815830at2"/>
<protein>
    <recommendedName>
        <fullName evidence="14">Fluoride-specific ion channel FluC</fullName>
    </recommendedName>
</protein>
<evidence type="ECO:0000256" key="2">
    <source>
        <dbReference type="ARBA" id="ARBA00022448"/>
    </source>
</evidence>
<evidence type="ECO:0000313" key="15">
    <source>
        <dbReference type="EMBL" id="QDT09041.1"/>
    </source>
</evidence>
<dbReference type="GO" id="GO:0046872">
    <property type="term" value="F:metal ion binding"/>
    <property type="evidence" value="ECO:0007669"/>
    <property type="project" value="UniProtKB-KW"/>
</dbReference>
<evidence type="ECO:0000313" key="16">
    <source>
        <dbReference type="Proteomes" id="UP000319817"/>
    </source>
</evidence>
<organism evidence="15 16">
    <name type="scientific">Stieleria marina</name>
    <dbReference type="NCBI Taxonomy" id="1930275"/>
    <lineage>
        <taxon>Bacteria</taxon>
        <taxon>Pseudomonadati</taxon>
        <taxon>Planctomycetota</taxon>
        <taxon>Planctomycetia</taxon>
        <taxon>Pirellulales</taxon>
        <taxon>Pirellulaceae</taxon>
        <taxon>Stieleria</taxon>
    </lineage>
</organism>
<proteinExistence type="inferred from homology"/>
<comment type="function">
    <text evidence="14">Fluoride-specific ion channel. Important for reducing fluoride concentration in the cell, thus reducing its toxicity.</text>
</comment>
<evidence type="ECO:0000256" key="12">
    <source>
        <dbReference type="ARBA" id="ARBA00035120"/>
    </source>
</evidence>